<proteinExistence type="predicted"/>
<sequence>MPYKKMLQDIIQEHIQLPPENSKTSVFWDPELGIFSSSSRSSSASQVPGTELLYTGQSISFGGPLMNDQHYRGRQQLA</sequence>
<organism evidence="1 2">
    <name type="scientific">Rubroshorea leprosula</name>
    <dbReference type="NCBI Taxonomy" id="152421"/>
    <lineage>
        <taxon>Eukaryota</taxon>
        <taxon>Viridiplantae</taxon>
        <taxon>Streptophyta</taxon>
        <taxon>Embryophyta</taxon>
        <taxon>Tracheophyta</taxon>
        <taxon>Spermatophyta</taxon>
        <taxon>Magnoliopsida</taxon>
        <taxon>eudicotyledons</taxon>
        <taxon>Gunneridae</taxon>
        <taxon>Pentapetalae</taxon>
        <taxon>rosids</taxon>
        <taxon>malvids</taxon>
        <taxon>Malvales</taxon>
        <taxon>Dipterocarpaceae</taxon>
        <taxon>Rubroshorea</taxon>
    </lineage>
</organism>
<gene>
    <name evidence="1" type="ORF">SLEP1_g11218</name>
</gene>
<evidence type="ECO:0000313" key="1">
    <source>
        <dbReference type="EMBL" id="GKU98184.1"/>
    </source>
</evidence>
<comment type="caution">
    <text evidence="1">The sequence shown here is derived from an EMBL/GenBank/DDBJ whole genome shotgun (WGS) entry which is preliminary data.</text>
</comment>
<dbReference type="EMBL" id="BPVZ01000012">
    <property type="protein sequence ID" value="GKU98184.1"/>
    <property type="molecule type" value="Genomic_DNA"/>
</dbReference>
<protein>
    <submittedName>
        <fullName evidence="1">Uncharacterized protein</fullName>
    </submittedName>
</protein>
<dbReference type="AlphaFoldDB" id="A0AAV5IM03"/>
<accession>A0AAV5IM03</accession>
<evidence type="ECO:0000313" key="2">
    <source>
        <dbReference type="Proteomes" id="UP001054252"/>
    </source>
</evidence>
<name>A0AAV5IM03_9ROSI</name>
<reference evidence="1 2" key="1">
    <citation type="journal article" date="2021" name="Commun. Biol.">
        <title>The genome of Shorea leprosula (Dipterocarpaceae) highlights the ecological relevance of drought in aseasonal tropical rainforests.</title>
        <authorList>
            <person name="Ng K.K.S."/>
            <person name="Kobayashi M.J."/>
            <person name="Fawcett J.A."/>
            <person name="Hatakeyama M."/>
            <person name="Paape T."/>
            <person name="Ng C.H."/>
            <person name="Ang C.C."/>
            <person name="Tnah L.H."/>
            <person name="Lee C.T."/>
            <person name="Nishiyama T."/>
            <person name="Sese J."/>
            <person name="O'Brien M.J."/>
            <person name="Copetti D."/>
            <person name="Mohd Noor M.I."/>
            <person name="Ong R.C."/>
            <person name="Putra M."/>
            <person name="Sireger I.Z."/>
            <person name="Indrioko S."/>
            <person name="Kosugi Y."/>
            <person name="Izuno A."/>
            <person name="Isagi Y."/>
            <person name="Lee S.L."/>
            <person name="Shimizu K.K."/>
        </authorList>
    </citation>
    <scope>NUCLEOTIDE SEQUENCE [LARGE SCALE GENOMIC DNA]</scope>
    <source>
        <strain evidence="1">214</strain>
    </source>
</reference>
<keyword evidence="2" id="KW-1185">Reference proteome</keyword>
<dbReference type="Proteomes" id="UP001054252">
    <property type="component" value="Unassembled WGS sequence"/>
</dbReference>